<dbReference type="SUPFAM" id="SSF53474">
    <property type="entry name" value="alpha/beta-Hydrolases"/>
    <property type="match status" value="1"/>
</dbReference>
<dbReference type="GO" id="GO:0016020">
    <property type="term" value="C:membrane"/>
    <property type="evidence" value="ECO:0007669"/>
    <property type="project" value="TreeGrafter"/>
</dbReference>
<feature type="domain" description="AB hydrolase-1" evidence="1">
    <location>
        <begin position="24"/>
        <end position="269"/>
    </location>
</feature>
<evidence type="ECO:0000313" key="2">
    <source>
        <dbReference type="EMBL" id="QES38702.1"/>
    </source>
</evidence>
<dbReference type="InterPro" id="IPR029058">
    <property type="entry name" value="AB_hydrolase_fold"/>
</dbReference>
<proteinExistence type="predicted"/>
<dbReference type="InterPro" id="IPR050266">
    <property type="entry name" value="AB_hydrolase_sf"/>
</dbReference>
<evidence type="ECO:0000259" key="1">
    <source>
        <dbReference type="Pfam" id="PF00561"/>
    </source>
</evidence>
<name>A0A5P2C7Q6_STRVZ</name>
<dbReference type="Pfam" id="PF00561">
    <property type="entry name" value="Abhydrolase_1"/>
    <property type="match status" value="1"/>
</dbReference>
<gene>
    <name evidence="2" type="ORF">DEJ48_01195</name>
</gene>
<dbReference type="AlphaFoldDB" id="A0A5P2C7Q6"/>
<keyword evidence="2" id="KW-0378">Hydrolase</keyword>
<protein>
    <submittedName>
        <fullName evidence="2">Alpha/beta hydrolase</fullName>
    </submittedName>
</protein>
<dbReference type="RefSeq" id="WP_150213623.1">
    <property type="nucleotide sequence ID" value="NZ_CP029192.1"/>
</dbReference>
<dbReference type="GO" id="GO:0016787">
    <property type="term" value="F:hydrolase activity"/>
    <property type="evidence" value="ECO:0007669"/>
    <property type="project" value="UniProtKB-KW"/>
</dbReference>
<organism evidence="2 3">
    <name type="scientific">Streptomyces venezuelae</name>
    <dbReference type="NCBI Taxonomy" id="54571"/>
    <lineage>
        <taxon>Bacteria</taxon>
        <taxon>Bacillati</taxon>
        <taxon>Actinomycetota</taxon>
        <taxon>Actinomycetes</taxon>
        <taxon>Kitasatosporales</taxon>
        <taxon>Streptomycetaceae</taxon>
        <taxon>Streptomyces</taxon>
    </lineage>
</organism>
<dbReference type="InterPro" id="IPR000073">
    <property type="entry name" value="AB_hydrolase_1"/>
</dbReference>
<dbReference type="PANTHER" id="PTHR43798:SF33">
    <property type="entry name" value="HYDROLASE, PUTATIVE (AFU_ORTHOLOGUE AFUA_2G14860)-RELATED"/>
    <property type="match status" value="1"/>
</dbReference>
<dbReference type="EMBL" id="CP029192">
    <property type="protein sequence ID" value="QES38702.1"/>
    <property type="molecule type" value="Genomic_DNA"/>
</dbReference>
<dbReference type="Proteomes" id="UP000322927">
    <property type="component" value="Chromosome"/>
</dbReference>
<sequence length="281" mass="29249">MPTFAAPDGTELAYRVVGDGGGSPVICLPGGPMQDSAYLGDLGGLAARRPLLMLDLRGTGRSAVPEDRSSYRCDRLVDDVEALRAHLGLEAMDLLAHSGGTNLAVLYAARHPERVARLVLITPSVMAVGIAVDGSVRRETALLRRKEPWFPAAFAALEEIVAGRATAGAFEAIAPFAYGRWDEAARAHRAAEDGQRNAEAAAVFGAEGAYAPEGTRAALARLGCPVLVLAGEADLNSPPPAMAELTGLFPDAELVVQPGAAHFPWLDDPAAFVTAAGSFIG</sequence>
<accession>A0A5P2C7Q6</accession>
<reference evidence="2 3" key="1">
    <citation type="submission" date="2018-05" db="EMBL/GenBank/DDBJ databases">
        <title>Streptomyces venezuelae.</title>
        <authorList>
            <person name="Kim W."/>
            <person name="Lee N."/>
            <person name="Cho B.-K."/>
        </authorList>
    </citation>
    <scope>NUCLEOTIDE SEQUENCE [LARGE SCALE GENOMIC DNA]</scope>
    <source>
        <strain evidence="2 3">ATCC 14584</strain>
    </source>
</reference>
<dbReference type="PANTHER" id="PTHR43798">
    <property type="entry name" value="MONOACYLGLYCEROL LIPASE"/>
    <property type="match status" value="1"/>
</dbReference>
<evidence type="ECO:0000313" key="3">
    <source>
        <dbReference type="Proteomes" id="UP000322927"/>
    </source>
</evidence>
<dbReference type="Gene3D" id="3.40.50.1820">
    <property type="entry name" value="alpha/beta hydrolase"/>
    <property type="match status" value="1"/>
</dbReference>
<dbReference type="OrthoDB" id="9796770at2"/>